<evidence type="ECO:0000313" key="3">
    <source>
        <dbReference type="Proteomes" id="UP000023351"/>
    </source>
</evidence>
<dbReference type="AlphaFoldDB" id="X8DJD4"/>
<dbReference type="GO" id="GO:0015035">
    <property type="term" value="F:protein-disulfide reductase activity"/>
    <property type="evidence" value="ECO:0007669"/>
    <property type="project" value="InterPro"/>
</dbReference>
<protein>
    <recommendedName>
        <fullName evidence="4">Thiol-disulfide oxidoreductase</fullName>
    </recommendedName>
</protein>
<dbReference type="PATRIC" id="fig|1299321.3.peg.4010"/>
<dbReference type="PANTHER" id="PTHR33639">
    <property type="entry name" value="THIOL-DISULFIDE OXIDOREDUCTASE DCC"/>
    <property type="match status" value="1"/>
</dbReference>
<dbReference type="Proteomes" id="UP000023351">
    <property type="component" value="Unassembled WGS sequence"/>
</dbReference>
<evidence type="ECO:0000256" key="1">
    <source>
        <dbReference type="SAM" id="MobiDB-lite"/>
    </source>
</evidence>
<evidence type="ECO:0008006" key="4">
    <source>
        <dbReference type="Google" id="ProtNLM"/>
    </source>
</evidence>
<dbReference type="InterPro" id="IPR007263">
    <property type="entry name" value="DCC1-like"/>
</dbReference>
<sequence>MNEQAPVLLYDGVCALCNGAVKKILRDDKVGSMRFAALDSEYGTQVIDRHPELAGVDSFVIVDNPGGPDERTHIRSDAVLRVIDYLGGARRASLIGRLVPARSVTRCIGWWHAPGIACSAATTPARCRLPRSGRASWPKSGKSEWRSHRLRRQRDPAAATSGTVEIWPTYPLDSLLATTPTVNGATLDAARRAPVHRARTPSASDLVDSIPRTWARSSRNWARCSAVRPPARPVASPRAR</sequence>
<dbReference type="PANTHER" id="PTHR33639:SF2">
    <property type="entry name" value="DUF393 DOMAIN-CONTAINING PROTEIN"/>
    <property type="match status" value="1"/>
</dbReference>
<accession>X8DJD4</accession>
<dbReference type="InterPro" id="IPR052927">
    <property type="entry name" value="DCC_oxidoreductase"/>
</dbReference>
<gene>
    <name evidence="2" type="ORF">I540_4168</name>
</gene>
<organism evidence="2 3">
    <name type="scientific">Mycobacteroides abscessus subsp. bolletii 1513</name>
    <dbReference type="NCBI Taxonomy" id="1299321"/>
    <lineage>
        <taxon>Bacteria</taxon>
        <taxon>Bacillati</taxon>
        <taxon>Actinomycetota</taxon>
        <taxon>Actinomycetes</taxon>
        <taxon>Mycobacteriales</taxon>
        <taxon>Mycobacteriaceae</taxon>
        <taxon>Mycobacteroides</taxon>
        <taxon>Mycobacteroides abscessus</taxon>
    </lineage>
</organism>
<proteinExistence type="predicted"/>
<name>X8DJD4_9MYCO</name>
<evidence type="ECO:0000313" key="2">
    <source>
        <dbReference type="EMBL" id="EUA67813.1"/>
    </source>
</evidence>
<comment type="caution">
    <text evidence="2">The sequence shown here is derived from an EMBL/GenBank/DDBJ whole genome shotgun (WGS) entry which is preliminary data.</text>
</comment>
<dbReference type="EMBL" id="JAOJ01000003">
    <property type="protein sequence ID" value="EUA67813.1"/>
    <property type="molecule type" value="Genomic_DNA"/>
</dbReference>
<feature type="region of interest" description="Disordered" evidence="1">
    <location>
        <begin position="131"/>
        <end position="158"/>
    </location>
</feature>
<dbReference type="Pfam" id="PF04134">
    <property type="entry name" value="DCC1-like"/>
    <property type="match status" value="1"/>
</dbReference>
<reference evidence="2 3" key="1">
    <citation type="submission" date="2013-12" db="EMBL/GenBank/DDBJ databases">
        <authorList>
            <person name="Zelazny A."/>
            <person name="Olivier K."/>
            <person name="Holland S."/>
            <person name="Lenaerts A."/>
            <person name="Ordway D."/>
            <person name="DeGroote M.A."/>
            <person name="Parker T."/>
            <person name="Sizemore C."/>
            <person name="Tallon L.J."/>
            <person name="Sadzewicz L.K."/>
            <person name="Sengamalay N."/>
            <person name="Fraser C.M."/>
            <person name="Hine E."/>
            <person name="Shefchek K.A."/>
            <person name="Das S.P."/>
            <person name="Tettelin H."/>
        </authorList>
    </citation>
    <scope>NUCLEOTIDE SEQUENCE [LARGE SCALE GENOMIC DNA]</scope>
    <source>
        <strain evidence="2 3">1513</strain>
    </source>
</reference>